<dbReference type="Pfam" id="PF03372">
    <property type="entry name" value="Exo_endo_phos"/>
    <property type="match status" value="1"/>
</dbReference>
<dbReference type="PANTHER" id="PTHR14859">
    <property type="entry name" value="CALCOFLUOR WHITE HYPERSENSITIVE PROTEIN PRECURSOR"/>
    <property type="match status" value="1"/>
</dbReference>
<keyword evidence="2" id="KW-0540">Nuclease</keyword>
<keyword evidence="2" id="KW-0269">Exonuclease</keyword>
<keyword evidence="2" id="KW-0255">Endonuclease</keyword>
<dbReference type="PANTHER" id="PTHR14859:SF1">
    <property type="entry name" value="PGAP2-INTERACTING PROTEIN"/>
    <property type="match status" value="1"/>
</dbReference>
<dbReference type="GO" id="GO:0016020">
    <property type="term" value="C:membrane"/>
    <property type="evidence" value="ECO:0007669"/>
    <property type="project" value="GOC"/>
</dbReference>
<dbReference type="GO" id="GO:0006506">
    <property type="term" value="P:GPI anchor biosynthetic process"/>
    <property type="evidence" value="ECO:0007669"/>
    <property type="project" value="TreeGrafter"/>
</dbReference>
<keyword evidence="3" id="KW-1185">Reference proteome</keyword>
<dbReference type="GO" id="GO:0004519">
    <property type="term" value="F:endonuclease activity"/>
    <property type="evidence" value="ECO:0007669"/>
    <property type="project" value="UniProtKB-KW"/>
</dbReference>
<sequence length="371" mass="41876">MLGGDLPSQAEPMTRLLRNALLTLLVLFALLWLLATQLSWQPEPRETLPVSCRAGNATLVPGQVLKVMTWNVQYLAGKRYVFWYDQGRGDDTRPTPEDLAFNLDEVARVIRAEQPDIVLLQELDNNAKASDYQDQLALLRERLVDIYPCAVQAYDWKADFVPDWHIFGSVGRSLATLSRYPIKQAERVQLPVTASNTLQRLLQPQQAILASYLPLRDGGQLAVLNTRLAPFEAGSDIQRQQVQQLTRLLDKLESQGTPWLIGGDFNLLPLGQYRRLPAELRGQYSADSDLHLLWDKYPMIPSNAEASGADRAAWLTHYPNDRNVQGPDRTLDYLFHSPKLQRLGARVIQQDTLEISDHLPVTARLVLPAMP</sequence>
<dbReference type="Gene3D" id="3.60.10.10">
    <property type="entry name" value="Endonuclease/exonuclease/phosphatase"/>
    <property type="match status" value="1"/>
</dbReference>
<accession>A0A380STU9</accession>
<protein>
    <submittedName>
        <fullName evidence="2">Endonuclease/Exonuclease/phosphatase family protein</fullName>
    </submittedName>
</protein>
<dbReference type="InterPro" id="IPR005135">
    <property type="entry name" value="Endo/exonuclease/phosphatase"/>
</dbReference>
<evidence type="ECO:0000313" key="3">
    <source>
        <dbReference type="Proteomes" id="UP000255177"/>
    </source>
</evidence>
<dbReference type="EMBL" id="UIDD01000003">
    <property type="protein sequence ID" value="SUQ61409.1"/>
    <property type="molecule type" value="Genomic_DNA"/>
</dbReference>
<dbReference type="AlphaFoldDB" id="A0A380STU9"/>
<gene>
    <name evidence="2" type="ORF">CCOS864_00824</name>
</gene>
<dbReference type="Proteomes" id="UP000255177">
    <property type="component" value="Unassembled WGS sequence"/>
</dbReference>
<name>A0A380STU9_9PSED</name>
<dbReference type="InterPro" id="IPR051916">
    <property type="entry name" value="GPI-anchor_lipid_remodeler"/>
</dbReference>
<feature type="domain" description="Endonuclease/exonuclease/phosphatase" evidence="1">
    <location>
        <begin position="68"/>
        <end position="358"/>
    </location>
</feature>
<proteinExistence type="predicted"/>
<dbReference type="InterPro" id="IPR036691">
    <property type="entry name" value="Endo/exonu/phosph_ase_sf"/>
</dbReference>
<reference evidence="3" key="1">
    <citation type="submission" date="2018-07" db="EMBL/GenBank/DDBJ databases">
        <authorList>
            <person name="Blom J."/>
        </authorList>
    </citation>
    <scope>NUCLEOTIDE SEQUENCE [LARGE SCALE GENOMIC DNA]</scope>
    <source>
        <strain evidence="3">CCOS 864</strain>
    </source>
</reference>
<organism evidence="2 3">
    <name type="scientific">Pseudomonas wadenswilerensis</name>
    <dbReference type="NCBI Taxonomy" id="1785161"/>
    <lineage>
        <taxon>Bacteria</taxon>
        <taxon>Pseudomonadati</taxon>
        <taxon>Pseudomonadota</taxon>
        <taxon>Gammaproteobacteria</taxon>
        <taxon>Pseudomonadales</taxon>
        <taxon>Pseudomonadaceae</taxon>
        <taxon>Pseudomonas</taxon>
    </lineage>
</organism>
<evidence type="ECO:0000313" key="2">
    <source>
        <dbReference type="EMBL" id="SUQ61409.1"/>
    </source>
</evidence>
<dbReference type="GO" id="GO:0004527">
    <property type="term" value="F:exonuclease activity"/>
    <property type="evidence" value="ECO:0007669"/>
    <property type="project" value="UniProtKB-KW"/>
</dbReference>
<evidence type="ECO:0000259" key="1">
    <source>
        <dbReference type="Pfam" id="PF03372"/>
    </source>
</evidence>
<keyword evidence="2" id="KW-0378">Hydrolase</keyword>
<dbReference type="SUPFAM" id="SSF56219">
    <property type="entry name" value="DNase I-like"/>
    <property type="match status" value="1"/>
</dbReference>